<reference evidence="3" key="1">
    <citation type="submission" date="2020-04" db="EMBL/GenBank/DDBJ databases">
        <authorList>
            <person name="Alioto T."/>
            <person name="Alioto T."/>
            <person name="Gomez Garrido J."/>
        </authorList>
    </citation>
    <scope>NUCLEOTIDE SEQUENCE</scope>
    <source>
        <strain evidence="3">A484AB</strain>
    </source>
</reference>
<dbReference type="GO" id="GO:0005524">
    <property type="term" value="F:ATP binding"/>
    <property type="evidence" value="ECO:0007669"/>
    <property type="project" value="UniProtKB-KW"/>
</dbReference>
<comment type="catalytic activity">
    <reaction evidence="1">
        <text>ATP + H2O = ADP + phosphate + H(+)</text>
        <dbReference type="Rhea" id="RHEA:13065"/>
        <dbReference type="ChEBI" id="CHEBI:15377"/>
        <dbReference type="ChEBI" id="CHEBI:15378"/>
        <dbReference type="ChEBI" id="CHEBI:30616"/>
        <dbReference type="ChEBI" id="CHEBI:43474"/>
        <dbReference type="ChEBI" id="CHEBI:456216"/>
        <dbReference type="EC" id="5.6.2.3"/>
    </reaction>
</comment>
<organism evidence="3 4">
    <name type="scientific">Paramuricea clavata</name>
    <name type="common">Red gorgonian</name>
    <name type="synonym">Violescent sea-whip</name>
    <dbReference type="NCBI Taxonomy" id="317549"/>
    <lineage>
        <taxon>Eukaryota</taxon>
        <taxon>Metazoa</taxon>
        <taxon>Cnidaria</taxon>
        <taxon>Anthozoa</taxon>
        <taxon>Octocorallia</taxon>
        <taxon>Malacalcyonacea</taxon>
        <taxon>Plexauridae</taxon>
        <taxon>Paramuricea</taxon>
    </lineage>
</organism>
<accession>A0A7D9LRC6</accession>
<dbReference type="GO" id="GO:0016787">
    <property type="term" value="F:hydrolase activity"/>
    <property type="evidence" value="ECO:0007669"/>
    <property type="project" value="UniProtKB-KW"/>
</dbReference>
<dbReference type="GO" id="GO:0006310">
    <property type="term" value="P:DNA recombination"/>
    <property type="evidence" value="ECO:0007669"/>
    <property type="project" value="UniProtKB-KW"/>
</dbReference>
<dbReference type="GO" id="GO:0043139">
    <property type="term" value="F:5'-3' DNA helicase activity"/>
    <property type="evidence" value="ECO:0007669"/>
    <property type="project" value="UniProtKB-EC"/>
</dbReference>
<gene>
    <name evidence="3" type="ORF">PACLA_8A052324</name>
</gene>
<protein>
    <recommendedName>
        <fullName evidence="1">ATP-dependent DNA helicase</fullName>
        <ecNumber evidence="1">5.6.2.3</ecNumber>
    </recommendedName>
</protein>
<dbReference type="SUPFAM" id="SSF52540">
    <property type="entry name" value="P-loop containing nucleoside triphosphate hydrolases"/>
    <property type="match status" value="2"/>
</dbReference>
<comment type="similarity">
    <text evidence="1">Belongs to the helicase family.</text>
</comment>
<proteinExistence type="inferred from homology"/>
<dbReference type="EC" id="5.6.2.3" evidence="1"/>
<dbReference type="InterPro" id="IPR051055">
    <property type="entry name" value="PIF1_helicase"/>
</dbReference>
<dbReference type="PANTHER" id="PTHR47642:SF7">
    <property type="entry name" value="ATP-DEPENDENT DNA HELICASE PIF1"/>
    <property type="match status" value="1"/>
</dbReference>
<dbReference type="GO" id="GO:0000723">
    <property type="term" value="P:telomere maintenance"/>
    <property type="evidence" value="ECO:0007669"/>
    <property type="project" value="InterPro"/>
</dbReference>
<keyword evidence="4" id="KW-1185">Reference proteome</keyword>
<dbReference type="AlphaFoldDB" id="A0A7D9LRC6"/>
<dbReference type="InterPro" id="IPR010285">
    <property type="entry name" value="DNA_helicase_pif1-like_DEAD"/>
</dbReference>
<keyword evidence="1" id="KW-0067">ATP-binding</keyword>
<dbReference type="EMBL" id="CACRXK020021330">
    <property type="protein sequence ID" value="CAB4035739.1"/>
    <property type="molecule type" value="Genomic_DNA"/>
</dbReference>
<feature type="non-terminal residue" evidence="3">
    <location>
        <position position="246"/>
    </location>
</feature>
<dbReference type="InterPro" id="IPR027417">
    <property type="entry name" value="P-loop_NTPase"/>
</dbReference>
<keyword evidence="1" id="KW-0234">DNA repair</keyword>
<keyword evidence="1 3" id="KW-0347">Helicase</keyword>
<keyword evidence="1" id="KW-0547">Nucleotide-binding</keyword>
<keyword evidence="1" id="KW-0233">DNA recombination</keyword>
<dbReference type="GO" id="GO:0006281">
    <property type="term" value="P:DNA repair"/>
    <property type="evidence" value="ECO:0007669"/>
    <property type="project" value="UniProtKB-KW"/>
</dbReference>
<evidence type="ECO:0000256" key="1">
    <source>
        <dbReference type="RuleBase" id="RU363044"/>
    </source>
</evidence>
<dbReference type="Pfam" id="PF05970">
    <property type="entry name" value="PIF1"/>
    <property type="match status" value="1"/>
</dbReference>
<sequence length="246" mass="27207">MLDANQAKIKRLIEKGYSVYITGKGGCGKSLFITSIIEELRAKDICCFVTAPTGKAANNIGGVTIHSFAGIGTGSKGAHELISSIKANEDALSRWQTCELLVIDEVSMLSRELFEKLEMIARCLKKNSKPFGGIQLLLSGDVYQLKPVIPQSNVASEDAYCFASPMWTSCVDLSVMFDKNYRQHETGLIDLLDDFRSSEVLSERSRHFIENNLTRPLTCNPLKIVRLYAHKEIASQANDECLALLP</sequence>
<evidence type="ECO:0000313" key="4">
    <source>
        <dbReference type="Proteomes" id="UP001152795"/>
    </source>
</evidence>
<evidence type="ECO:0000259" key="2">
    <source>
        <dbReference type="Pfam" id="PF05970"/>
    </source>
</evidence>
<comment type="cofactor">
    <cofactor evidence="1">
        <name>Mg(2+)</name>
        <dbReference type="ChEBI" id="CHEBI:18420"/>
    </cofactor>
</comment>
<feature type="domain" description="DNA helicase Pif1-like DEAD-box helicase" evidence="2">
    <location>
        <begin position="2"/>
        <end position="186"/>
    </location>
</feature>
<dbReference type="Gene3D" id="3.40.50.300">
    <property type="entry name" value="P-loop containing nucleotide triphosphate hydrolases"/>
    <property type="match status" value="1"/>
</dbReference>
<comment type="caution">
    <text evidence="3">The sequence shown here is derived from an EMBL/GenBank/DDBJ whole genome shotgun (WGS) entry which is preliminary data.</text>
</comment>
<dbReference type="Proteomes" id="UP001152795">
    <property type="component" value="Unassembled WGS sequence"/>
</dbReference>
<keyword evidence="1" id="KW-0378">Hydrolase</keyword>
<evidence type="ECO:0000313" key="3">
    <source>
        <dbReference type="EMBL" id="CAB4035739.1"/>
    </source>
</evidence>
<dbReference type="PANTHER" id="PTHR47642">
    <property type="entry name" value="ATP-DEPENDENT DNA HELICASE"/>
    <property type="match status" value="1"/>
</dbReference>
<keyword evidence="1" id="KW-0227">DNA damage</keyword>
<dbReference type="CDD" id="cd18037">
    <property type="entry name" value="DEXSc_Pif1_like"/>
    <property type="match status" value="1"/>
</dbReference>
<name>A0A7D9LRC6_PARCT</name>
<dbReference type="OrthoDB" id="7470624at2759"/>